<name>A0ABN1PAY7_9ACTN</name>
<dbReference type="Proteomes" id="UP001501005">
    <property type="component" value="Unassembled WGS sequence"/>
</dbReference>
<gene>
    <name evidence="2" type="ORF">GCM10009549_46680</name>
</gene>
<feature type="region of interest" description="Disordered" evidence="1">
    <location>
        <begin position="1"/>
        <end position="66"/>
    </location>
</feature>
<sequence>MNTPAPVVPPAPPRTAGGRPVHTAPCLPATPRLGPVSRADHEHSHGQAVETVEACPGGNPVRLPGP</sequence>
<feature type="compositionally biased region" description="Pro residues" evidence="1">
    <location>
        <begin position="1"/>
        <end position="13"/>
    </location>
</feature>
<accession>A0ABN1PAY7</accession>
<evidence type="ECO:0000313" key="3">
    <source>
        <dbReference type="Proteomes" id="UP001501005"/>
    </source>
</evidence>
<dbReference type="EMBL" id="BAAAHG010000048">
    <property type="protein sequence ID" value="GAA0925645.1"/>
    <property type="molecule type" value="Genomic_DNA"/>
</dbReference>
<proteinExistence type="predicted"/>
<organism evidence="2 3">
    <name type="scientific">Streptomyces thermoalcalitolerans</name>
    <dbReference type="NCBI Taxonomy" id="65605"/>
    <lineage>
        <taxon>Bacteria</taxon>
        <taxon>Bacillati</taxon>
        <taxon>Actinomycetota</taxon>
        <taxon>Actinomycetes</taxon>
        <taxon>Kitasatosporales</taxon>
        <taxon>Streptomycetaceae</taxon>
        <taxon>Streptomyces</taxon>
    </lineage>
</organism>
<reference evidence="2 3" key="1">
    <citation type="journal article" date="2019" name="Int. J. Syst. Evol. Microbiol.">
        <title>The Global Catalogue of Microorganisms (GCM) 10K type strain sequencing project: providing services to taxonomists for standard genome sequencing and annotation.</title>
        <authorList>
            <consortium name="The Broad Institute Genomics Platform"/>
            <consortium name="The Broad Institute Genome Sequencing Center for Infectious Disease"/>
            <person name="Wu L."/>
            <person name="Ma J."/>
        </authorList>
    </citation>
    <scope>NUCLEOTIDE SEQUENCE [LARGE SCALE GENOMIC DNA]</scope>
    <source>
        <strain evidence="2 3">JCM 10673</strain>
    </source>
</reference>
<comment type="caution">
    <text evidence="2">The sequence shown here is derived from an EMBL/GenBank/DDBJ whole genome shotgun (WGS) entry which is preliminary data.</text>
</comment>
<keyword evidence="3" id="KW-1185">Reference proteome</keyword>
<protein>
    <submittedName>
        <fullName evidence="2">Uncharacterized protein</fullName>
    </submittedName>
</protein>
<evidence type="ECO:0000256" key="1">
    <source>
        <dbReference type="SAM" id="MobiDB-lite"/>
    </source>
</evidence>
<evidence type="ECO:0000313" key="2">
    <source>
        <dbReference type="EMBL" id="GAA0925645.1"/>
    </source>
</evidence>